<dbReference type="PANTHER" id="PTHR30336">
    <property type="entry name" value="INNER MEMBRANE PROTEIN, PROBABLE PERMEASE"/>
    <property type="match status" value="1"/>
</dbReference>
<feature type="signal peptide" evidence="1">
    <location>
        <begin position="1"/>
        <end position="23"/>
    </location>
</feature>
<organism evidence="3 4">
    <name type="scientific">Candidatus Avimonoglobus intestinipullorum</name>
    <dbReference type="NCBI Taxonomy" id="2840699"/>
    <lineage>
        <taxon>Bacteria</taxon>
        <taxon>Bacillati</taxon>
        <taxon>Bacillota</taxon>
        <taxon>Clostridia</taxon>
        <taxon>Eubacteriales</taxon>
        <taxon>Candidatus Avimonoglobus</taxon>
    </lineage>
</organism>
<protein>
    <submittedName>
        <fullName evidence="3">YdcF family protein</fullName>
    </submittedName>
</protein>
<sequence>MKKRYTFPLIAAVLILLYIAANAAGIYTFSAKDQTCRVDAAIILGAATYNGTVSPVYRERINHGIALYKEGYAGKLIVTGGVGAGNTVSDAAAAKQYALSQGVPPADIYTEDASAITQENLVYAKNIMEAHQLHTALIVSDPLHMKRAMLLARDAGITAYSSPTPTSKYTSLKTQLPFLAREVFYYIGYKWYRIFAHPFQ</sequence>
<evidence type="ECO:0000256" key="1">
    <source>
        <dbReference type="SAM" id="SignalP"/>
    </source>
</evidence>
<dbReference type="GO" id="GO:0005886">
    <property type="term" value="C:plasma membrane"/>
    <property type="evidence" value="ECO:0007669"/>
    <property type="project" value="TreeGrafter"/>
</dbReference>
<dbReference type="InterPro" id="IPR051599">
    <property type="entry name" value="Cell_Envelope_Assoc"/>
</dbReference>
<feature type="chain" id="PRO_5038372940" evidence="1">
    <location>
        <begin position="24"/>
        <end position="200"/>
    </location>
</feature>
<dbReference type="Proteomes" id="UP000824111">
    <property type="component" value="Unassembled WGS sequence"/>
</dbReference>
<evidence type="ECO:0000313" key="3">
    <source>
        <dbReference type="EMBL" id="HIU48873.1"/>
    </source>
</evidence>
<dbReference type="Gene3D" id="3.40.50.620">
    <property type="entry name" value="HUPs"/>
    <property type="match status" value="1"/>
</dbReference>
<feature type="domain" description="DUF218" evidence="2">
    <location>
        <begin position="39"/>
        <end position="171"/>
    </location>
</feature>
<keyword evidence="1" id="KW-0732">Signal</keyword>
<dbReference type="InterPro" id="IPR014729">
    <property type="entry name" value="Rossmann-like_a/b/a_fold"/>
</dbReference>
<evidence type="ECO:0000259" key="2">
    <source>
        <dbReference type="Pfam" id="PF02698"/>
    </source>
</evidence>
<dbReference type="PANTHER" id="PTHR30336:SF20">
    <property type="entry name" value="DUF218 DOMAIN-CONTAINING PROTEIN"/>
    <property type="match status" value="1"/>
</dbReference>
<evidence type="ECO:0000313" key="4">
    <source>
        <dbReference type="Proteomes" id="UP000824111"/>
    </source>
</evidence>
<gene>
    <name evidence="3" type="ORF">IAB04_05870</name>
</gene>
<dbReference type="EMBL" id="DVND01000152">
    <property type="protein sequence ID" value="HIU48873.1"/>
    <property type="molecule type" value="Genomic_DNA"/>
</dbReference>
<dbReference type="AlphaFoldDB" id="A0A9D1LVI3"/>
<accession>A0A9D1LVI3</accession>
<comment type="caution">
    <text evidence="3">The sequence shown here is derived from an EMBL/GenBank/DDBJ whole genome shotgun (WGS) entry which is preliminary data.</text>
</comment>
<dbReference type="CDD" id="cd06259">
    <property type="entry name" value="YdcF-like"/>
    <property type="match status" value="1"/>
</dbReference>
<name>A0A9D1LVI3_9FIRM</name>
<reference evidence="3" key="2">
    <citation type="journal article" date="2021" name="PeerJ">
        <title>Extensive microbial diversity within the chicken gut microbiome revealed by metagenomics and culture.</title>
        <authorList>
            <person name="Gilroy R."/>
            <person name="Ravi A."/>
            <person name="Getino M."/>
            <person name="Pursley I."/>
            <person name="Horton D.L."/>
            <person name="Alikhan N.F."/>
            <person name="Baker D."/>
            <person name="Gharbi K."/>
            <person name="Hall N."/>
            <person name="Watson M."/>
            <person name="Adriaenssens E.M."/>
            <person name="Foster-Nyarko E."/>
            <person name="Jarju S."/>
            <person name="Secka A."/>
            <person name="Antonio M."/>
            <person name="Oren A."/>
            <person name="Chaudhuri R.R."/>
            <person name="La Ragione R."/>
            <person name="Hildebrand F."/>
            <person name="Pallen M.J."/>
        </authorList>
    </citation>
    <scope>NUCLEOTIDE SEQUENCE</scope>
    <source>
        <strain evidence="3">ChiSjej4B22-9803</strain>
    </source>
</reference>
<dbReference type="InterPro" id="IPR003848">
    <property type="entry name" value="DUF218"/>
</dbReference>
<proteinExistence type="predicted"/>
<dbReference type="Pfam" id="PF02698">
    <property type="entry name" value="DUF218"/>
    <property type="match status" value="1"/>
</dbReference>
<reference evidence="3" key="1">
    <citation type="submission" date="2020-10" db="EMBL/GenBank/DDBJ databases">
        <authorList>
            <person name="Gilroy R."/>
        </authorList>
    </citation>
    <scope>NUCLEOTIDE SEQUENCE</scope>
    <source>
        <strain evidence="3">ChiSjej4B22-9803</strain>
    </source>
</reference>